<evidence type="ECO:0000256" key="3">
    <source>
        <dbReference type="ARBA" id="ARBA00022679"/>
    </source>
</evidence>
<dbReference type="Proteomes" id="UP000263619">
    <property type="component" value="Chromosome"/>
</dbReference>
<dbReference type="GO" id="GO:0004659">
    <property type="term" value="F:prenyltransferase activity"/>
    <property type="evidence" value="ECO:0007669"/>
    <property type="project" value="InterPro"/>
</dbReference>
<dbReference type="OrthoDB" id="9805316at2"/>
<feature type="coiled-coil region" evidence="7">
    <location>
        <begin position="2"/>
        <end position="29"/>
    </location>
</feature>
<dbReference type="PROSITE" id="PS00723">
    <property type="entry name" value="POLYPRENYL_SYNTHASE_1"/>
    <property type="match status" value="1"/>
</dbReference>
<keyword evidence="9" id="KW-1185">Reference proteome</keyword>
<keyword evidence="7" id="KW-0175">Coiled coil</keyword>
<dbReference type="RefSeq" id="WP_119305530.1">
    <property type="nucleotide sequence ID" value="NZ_AP014608.1"/>
</dbReference>
<keyword evidence="3 6" id="KW-0808">Transferase</keyword>
<gene>
    <name evidence="8" type="primary">ispB</name>
    <name evidence="8" type="ORF">STAT_343</name>
</gene>
<dbReference type="CDD" id="cd00685">
    <property type="entry name" value="Trans_IPPS_HT"/>
    <property type="match status" value="1"/>
</dbReference>
<reference evidence="8 9" key="1">
    <citation type="submission" date="2014-06" db="EMBL/GenBank/DDBJ databases">
        <title>Genome sequence of the intracellular symbiont Blattabacterium cuenoti, strain STAT from the wood feeding cockroach Salganea taiwanensis taiwanensis.</title>
        <authorList>
            <person name="Kinjo Y."/>
            <person name="Ohkuma M."/>
            <person name="Tokuda G."/>
        </authorList>
    </citation>
    <scope>NUCLEOTIDE SEQUENCE [LARGE SCALE GENOMIC DNA]</scope>
    <source>
        <strain evidence="8 9">STAT</strain>
    </source>
</reference>
<accession>A0A224ABK5</accession>
<dbReference type="SFLD" id="SFLDS00005">
    <property type="entry name" value="Isoprenoid_Synthase_Type_I"/>
    <property type="match status" value="1"/>
</dbReference>
<evidence type="ECO:0000256" key="6">
    <source>
        <dbReference type="RuleBase" id="RU004466"/>
    </source>
</evidence>
<evidence type="ECO:0000256" key="1">
    <source>
        <dbReference type="ARBA" id="ARBA00001946"/>
    </source>
</evidence>
<organism evidence="8 9">
    <name type="scientific">Blattabacterium cuenoti STAT</name>
    <dbReference type="NCBI Taxonomy" id="1457030"/>
    <lineage>
        <taxon>Bacteria</taxon>
        <taxon>Pseudomonadati</taxon>
        <taxon>Bacteroidota</taxon>
        <taxon>Flavobacteriia</taxon>
        <taxon>Flavobacteriales</taxon>
        <taxon>Blattabacteriaceae</taxon>
        <taxon>Blattabacterium</taxon>
    </lineage>
</organism>
<dbReference type="EMBL" id="AP014608">
    <property type="protein sequence ID" value="BBA17265.1"/>
    <property type="molecule type" value="Genomic_DNA"/>
</dbReference>
<dbReference type="InterPro" id="IPR033749">
    <property type="entry name" value="Polyprenyl_synt_CS"/>
</dbReference>
<dbReference type="GO" id="GO:0046872">
    <property type="term" value="F:metal ion binding"/>
    <property type="evidence" value="ECO:0007669"/>
    <property type="project" value="UniProtKB-KW"/>
</dbReference>
<protein>
    <submittedName>
        <fullName evidence="8">Polyprenyl synthetase</fullName>
    </submittedName>
</protein>
<dbReference type="AlphaFoldDB" id="A0A224ABK5"/>
<evidence type="ECO:0000313" key="8">
    <source>
        <dbReference type="EMBL" id="BBA17265.1"/>
    </source>
</evidence>
<dbReference type="Gene3D" id="1.10.600.10">
    <property type="entry name" value="Farnesyl Diphosphate Synthase"/>
    <property type="match status" value="1"/>
</dbReference>
<dbReference type="PANTHER" id="PTHR12001">
    <property type="entry name" value="GERANYLGERANYL PYROPHOSPHATE SYNTHASE"/>
    <property type="match status" value="1"/>
</dbReference>
<dbReference type="GO" id="GO:0008299">
    <property type="term" value="P:isoprenoid biosynthetic process"/>
    <property type="evidence" value="ECO:0007669"/>
    <property type="project" value="InterPro"/>
</dbReference>
<keyword evidence="5" id="KW-0460">Magnesium</keyword>
<proteinExistence type="inferred from homology"/>
<keyword evidence="4" id="KW-0479">Metal-binding</keyword>
<dbReference type="SUPFAM" id="SSF48576">
    <property type="entry name" value="Terpenoid synthases"/>
    <property type="match status" value="1"/>
</dbReference>
<dbReference type="InterPro" id="IPR000092">
    <property type="entry name" value="Polyprenyl_synt"/>
</dbReference>
<dbReference type="InterPro" id="IPR008949">
    <property type="entry name" value="Isoprenoid_synthase_dom_sf"/>
</dbReference>
<dbReference type="Pfam" id="PF00348">
    <property type="entry name" value="polyprenyl_synt"/>
    <property type="match status" value="1"/>
</dbReference>
<evidence type="ECO:0000256" key="7">
    <source>
        <dbReference type="SAM" id="Coils"/>
    </source>
</evidence>
<evidence type="ECO:0000256" key="5">
    <source>
        <dbReference type="ARBA" id="ARBA00022842"/>
    </source>
</evidence>
<name>A0A224ABK5_9FLAO</name>
<comment type="cofactor">
    <cofactor evidence="1">
        <name>Mg(2+)</name>
        <dbReference type="ChEBI" id="CHEBI:18420"/>
    </cofactor>
</comment>
<evidence type="ECO:0000313" key="9">
    <source>
        <dbReference type="Proteomes" id="UP000263619"/>
    </source>
</evidence>
<dbReference type="PANTHER" id="PTHR12001:SF69">
    <property type="entry name" value="ALL TRANS-POLYPRENYL-DIPHOSPHATE SYNTHASE PDSS1"/>
    <property type="match status" value="1"/>
</dbReference>
<evidence type="ECO:0000256" key="4">
    <source>
        <dbReference type="ARBA" id="ARBA00022723"/>
    </source>
</evidence>
<comment type="similarity">
    <text evidence="2 6">Belongs to the FPP/GGPP synthase family.</text>
</comment>
<sequence>MNIVLEKIKNTIKKEIEEFEKQFQNIIQDNDIPIIDKITHYIIHRKGKLIRPILIFLIAKMLGNIQKKTYHTACLIELIHIATLVHDDVIDNSFLRRGSFSINAIWKNKIAVLIGDYLLSKSLLIATNNNYYDLLKIICKTIKDMSEGELLQIEKSRKLNITEKIYNQIVYHKTASLIATSCEAGSRSVNTNEKTALKMRKFGIFTGIAFQIKDDLFDYEEKNEKLIGKPVGIDFREKKMTLPLIYTIQKASKKDQKCILNYIKNYDEKKRYKIINYVKKYGGLEYATQKMIKFRNNALKILEIYPEGTIKDALKTMVNFIIERNQ</sequence>
<evidence type="ECO:0000256" key="2">
    <source>
        <dbReference type="ARBA" id="ARBA00006706"/>
    </source>
</evidence>